<dbReference type="RefSeq" id="WP_094666936.1">
    <property type="nucleotide sequence ID" value="NZ_MWWW01000004.1"/>
</dbReference>
<dbReference type="PRINTS" id="PR00735">
    <property type="entry name" value="GLHYDRLASE8"/>
</dbReference>
<evidence type="ECO:0000256" key="2">
    <source>
        <dbReference type="ARBA" id="ARBA00022801"/>
    </source>
</evidence>
<proteinExistence type="inferred from homology"/>
<keyword evidence="4" id="KW-0624">Polysaccharide degradation</keyword>
<dbReference type="AlphaFoldDB" id="A0A261FQN9"/>
<dbReference type="Proteomes" id="UP000216871">
    <property type="component" value="Unassembled WGS sequence"/>
</dbReference>
<keyword evidence="4" id="KW-0858">Xylan degradation</keyword>
<sequence length="387" mass="44831">MEKNETGRSLFAQCGYAQADIDARVAQVWHEIFEGPNKFYWESEDGLGYVMDTGNDDVRTEGMSYAMMLAVQYDRQDVFDRLWGWVMKYMYMVEGHHAHYFSWSVKPDGSERADGPAPDGEEYFAMDLFLAHRRWGSREGVYDYAARARELLHYCVHKGREEAGEPMWNADNHLIKFIPETEWSDPSYHLPHFYEVFAQYADDADRPFWNEAAAASRTYLALACDEHTGMNGEYALYDGTPYTEERFGRHDWFFSDAYRTAGNIGLDALWNDAEPVLCDRVAALQRFFLTHDRTSVYEVDGTAVDERVLHPVGFLAATAQGSLAAMHAALPDAERNARVWVHMLWNTPMRVGCRRYYDNFLYAFAILALSGNYRREFERLRTAQRNQ</sequence>
<dbReference type="GO" id="GO:0004553">
    <property type="term" value="F:hydrolase activity, hydrolyzing O-glycosyl compounds"/>
    <property type="evidence" value="ECO:0007669"/>
    <property type="project" value="InterPro"/>
</dbReference>
<dbReference type="GO" id="GO:0045493">
    <property type="term" value="P:xylan catabolic process"/>
    <property type="evidence" value="ECO:0007669"/>
    <property type="project" value="UniProtKB-KW"/>
</dbReference>
<reference evidence="4 5" key="1">
    <citation type="journal article" date="2017" name="BMC Genomics">
        <title>Comparative genomic and phylogenomic analyses of the Bifidobacteriaceae family.</title>
        <authorList>
            <person name="Lugli G.A."/>
            <person name="Milani C."/>
            <person name="Turroni F."/>
            <person name="Duranti S."/>
            <person name="Mancabelli L."/>
            <person name="Mangifesta M."/>
            <person name="Ferrario C."/>
            <person name="Modesto M."/>
            <person name="Mattarelli P."/>
            <person name="Jiri K."/>
            <person name="van Sinderen D."/>
            <person name="Ventura M."/>
        </authorList>
    </citation>
    <scope>NUCLEOTIDE SEQUENCE [LARGE SCALE GENOMIC DNA]</scope>
    <source>
        <strain evidence="4 5">DSM 100196</strain>
    </source>
</reference>
<keyword evidence="2 4" id="KW-0378">Hydrolase</keyword>
<dbReference type="InterPro" id="IPR002037">
    <property type="entry name" value="Glyco_hydro_8"/>
</dbReference>
<dbReference type="InterPro" id="IPR008928">
    <property type="entry name" value="6-hairpin_glycosidase_sf"/>
</dbReference>
<dbReference type="SUPFAM" id="SSF48208">
    <property type="entry name" value="Six-hairpin glycosidases"/>
    <property type="match status" value="1"/>
</dbReference>
<dbReference type="OrthoDB" id="5482597at2"/>
<evidence type="ECO:0000256" key="3">
    <source>
        <dbReference type="ARBA" id="ARBA00023295"/>
    </source>
</evidence>
<name>A0A261FQN9_9BIFI</name>
<dbReference type="EMBL" id="MWWW01000004">
    <property type="protein sequence ID" value="OZG61106.1"/>
    <property type="molecule type" value="Genomic_DNA"/>
</dbReference>
<dbReference type="Gene3D" id="1.50.10.10">
    <property type="match status" value="1"/>
</dbReference>
<evidence type="ECO:0000256" key="1">
    <source>
        <dbReference type="ARBA" id="ARBA00009209"/>
    </source>
</evidence>
<keyword evidence="4" id="KW-0119">Carbohydrate metabolism</keyword>
<accession>A0A261FQN9</accession>
<keyword evidence="5" id="KW-1185">Reference proteome</keyword>
<keyword evidence="3 4" id="KW-0326">Glycosidase</keyword>
<evidence type="ECO:0000313" key="4">
    <source>
        <dbReference type="EMBL" id="OZG61106.1"/>
    </source>
</evidence>
<evidence type="ECO:0000313" key="5">
    <source>
        <dbReference type="Proteomes" id="UP000216871"/>
    </source>
</evidence>
<comment type="caution">
    <text evidence="4">The sequence shown here is derived from an EMBL/GenBank/DDBJ whole genome shotgun (WGS) entry which is preliminary data.</text>
</comment>
<organism evidence="4 5">
    <name type="scientific">Bifidobacterium myosotis</name>
    <dbReference type="NCBI Taxonomy" id="1630166"/>
    <lineage>
        <taxon>Bacteria</taxon>
        <taxon>Bacillati</taxon>
        <taxon>Actinomycetota</taxon>
        <taxon>Actinomycetes</taxon>
        <taxon>Bifidobacteriales</taxon>
        <taxon>Bifidobacteriaceae</taxon>
        <taxon>Bifidobacterium</taxon>
    </lineage>
</organism>
<dbReference type="InterPro" id="IPR012341">
    <property type="entry name" value="6hp_glycosidase-like_sf"/>
</dbReference>
<protein>
    <submittedName>
        <fullName evidence="4">Xylanase</fullName>
    </submittedName>
</protein>
<dbReference type="Pfam" id="PF01270">
    <property type="entry name" value="Glyco_hydro_8"/>
    <property type="match status" value="1"/>
</dbReference>
<gene>
    <name evidence="4" type="ORF">BMYO_0405</name>
</gene>
<comment type="similarity">
    <text evidence="1">Belongs to the glycosyl hydrolase 8 (cellulase D) family.</text>
</comment>